<evidence type="ECO:0000313" key="3">
    <source>
        <dbReference type="EMBL" id="KAI9557029.1"/>
    </source>
</evidence>
<dbReference type="GO" id="GO:0016787">
    <property type="term" value="F:hydrolase activity"/>
    <property type="evidence" value="ECO:0007669"/>
    <property type="project" value="InterPro"/>
</dbReference>
<evidence type="ECO:0008006" key="5">
    <source>
        <dbReference type="Google" id="ProtNLM"/>
    </source>
</evidence>
<proteinExistence type="inferred from homology"/>
<feature type="compositionally biased region" description="Low complexity" evidence="2">
    <location>
        <begin position="649"/>
        <end position="658"/>
    </location>
</feature>
<reference evidence="3 4" key="1">
    <citation type="submission" date="2022-05" db="EMBL/GenBank/DDBJ databases">
        <title>A multi-omics perspective on studying reproductive biology in Daphnia sinensis.</title>
        <authorList>
            <person name="Jia J."/>
        </authorList>
    </citation>
    <scope>NUCLEOTIDE SEQUENCE [LARGE SCALE GENOMIC DNA]</scope>
    <source>
        <strain evidence="3 4">WSL</strain>
    </source>
</reference>
<organism evidence="3 4">
    <name type="scientific">Daphnia sinensis</name>
    <dbReference type="NCBI Taxonomy" id="1820382"/>
    <lineage>
        <taxon>Eukaryota</taxon>
        <taxon>Metazoa</taxon>
        <taxon>Ecdysozoa</taxon>
        <taxon>Arthropoda</taxon>
        <taxon>Crustacea</taxon>
        <taxon>Branchiopoda</taxon>
        <taxon>Diplostraca</taxon>
        <taxon>Cladocera</taxon>
        <taxon>Anomopoda</taxon>
        <taxon>Daphniidae</taxon>
        <taxon>Daphnia</taxon>
        <taxon>Daphnia similis group</taxon>
    </lineage>
</organism>
<dbReference type="EMBL" id="WJBH02000006">
    <property type="protein sequence ID" value="KAI9557029.1"/>
    <property type="molecule type" value="Genomic_DNA"/>
</dbReference>
<sequence length="807" mass="90917">MRTAISNGQRVFACARDRKEVRGSAGNGYSHQLFQLGIRQQRQASARHTKEKKNVVFLKDLHRIEFLEKLNHPQHSPNPLLLPQHLYLEINSVGVVHSRARNHAFIPIDILLLVRKKKQNQTKTKDDRQVRCPAGRPNVGRHSVSTVNEDENVVEVESDGVGRGGRLLPRRRWPSQSSDQHTNRAQQQCQLAFRPASYVRHQPTEHHDARHSSTTSQTGGWYCYDKRSCESRWSRLRGFMTSNMWPDTRQVSGILSPDPEENPYWWNANHVYVPYCSSDSWSGSSPAGATSRFAFMGSVIIQEVLRDLLSQGLLNASKLMLTGSSAGGTGVMLNLDRATDFLRTQGSTAEVRGVTDSGWFLDNVPYAPADCQDPQRCAPTTAVQMGHTLWNGQVPSACKGQYAAQPWRCYFGHHLHRTLKTPLFIFQWLFDEAQMLADNVGPPMSKEQWDYIHAVGDDLRRTFANVSAVFSPSCISHTVLTKRDWQSIRIGDISLPQALRCWELQPYWSVSNHLTPNGHHHHRHHHRPQGNEEGENEQQNLAAHSVQHSLRHGHKRYKAANVESNPIVLLADDPEMPANAVTVKPAKNLVRSGQRAPGSELIVGTANATLIPSGRHNNNRNGTRKNKDERKKAAGGRKRGKKAGENKRNASGAGAVPPAGKPGRKRQQQQQQQQQQKANKESASNHSSHRRNNHNNKDKKRKKDKSQPKDETTTRPRREAAPVDPTPTSAPEFCQHRLVDRCTWPQCNRVCPKLHNPFTGEEMDFIQLLKSFGLDMSSVANALGIDMHTLNNMDHDVLLHLLTQQTN</sequence>
<dbReference type="AlphaFoldDB" id="A0AAD5KP37"/>
<dbReference type="Proteomes" id="UP000820818">
    <property type="component" value="Linkage Group LG6"/>
</dbReference>
<comment type="similarity">
    <text evidence="1">Belongs to the pectinacetylesterase family. Notum subfamily.</text>
</comment>
<feature type="compositionally biased region" description="Basic residues" evidence="2">
    <location>
        <begin position="687"/>
        <end position="704"/>
    </location>
</feature>
<gene>
    <name evidence="3" type="ORF">GHT06_016825</name>
</gene>
<name>A0AAD5KP37_9CRUS</name>
<dbReference type="PANTHER" id="PTHR21562:SF122">
    <property type="entry name" value="PALMITOLEOYL-PROTEIN CARBOXYLESTERASE NOTUM"/>
    <property type="match status" value="1"/>
</dbReference>
<keyword evidence="4" id="KW-1185">Reference proteome</keyword>
<evidence type="ECO:0000256" key="1">
    <source>
        <dbReference type="ARBA" id="ARBA00010213"/>
    </source>
</evidence>
<comment type="caution">
    <text evidence="3">The sequence shown here is derived from an EMBL/GenBank/DDBJ whole genome shotgun (WGS) entry which is preliminary data.</text>
</comment>
<evidence type="ECO:0000313" key="4">
    <source>
        <dbReference type="Proteomes" id="UP000820818"/>
    </source>
</evidence>
<feature type="compositionally biased region" description="Polar residues" evidence="2">
    <location>
        <begin position="174"/>
        <end position="187"/>
    </location>
</feature>
<evidence type="ECO:0000256" key="2">
    <source>
        <dbReference type="SAM" id="MobiDB-lite"/>
    </source>
</evidence>
<dbReference type="PANTHER" id="PTHR21562">
    <property type="entry name" value="NOTUM-RELATED"/>
    <property type="match status" value="1"/>
</dbReference>
<feature type="compositionally biased region" description="Basic residues" evidence="2">
    <location>
        <begin position="518"/>
        <end position="528"/>
    </location>
</feature>
<protein>
    <recommendedName>
        <fullName evidence="5">Palmitoleoyl-protein carboxylesterase NOTUM</fullName>
    </recommendedName>
</protein>
<feature type="compositionally biased region" description="Acidic residues" evidence="2">
    <location>
        <begin position="148"/>
        <end position="158"/>
    </location>
</feature>
<dbReference type="Pfam" id="PF03283">
    <property type="entry name" value="PAE"/>
    <property type="match status" value="1"/>
</dbReference>
<accession>A0AAD5KP37</accession>
<feature type="compositionally biased region" description="Polar residues" evidence="2">
    <location>
        <begin position="607"/>
        <end position="621"/>
    </location>
</feature>
<dbReference type="InterPro" id="IPR004963">
    <property type="entry name" value="PAE/NOTUM"/>
</dbReference>
<feature type="region of interest" description="Disordered" evidence="2">
    <location>
        <begin position="515"/>
        <end position="553"/>
    </location>
</feature>
<feature type="region of interest" description="Disordered" evidence="2">
    <location>
        <begin position="119"/>
        <end position="187"/>
    </location>
</feature>
<feature type="compositionally biased region" description="Basic and acidic residues" evidence="2">
    <location>
        <begin position="705"/>
        <end position="721"/>
    </location>
</feature>
<feature type="region of interest" description="Disordered" evidence="2">
    <location>
        <begin position="607"/>
        <end position="731"/>
    </location>
</feature>